<evidence type="ECO:0000313" key="3">
    <source>
        <dbReference type="Proteomes" id="UP000285655"/>
    </source>
</evidence>
<dbReference type="InterPro" id="IPR003795">
    <property type="entry name" value="DUF192"/>
</dbReference>
<dbReference type="PANTHER" id="PTHR37953">
    <property type="entry name" value="UPF0127 PROTEIN MJ1496"/>
    <property type="match status" value="1"/>
</dbReference>
<reference evidence="2 3" key="1">
    <citation type="journal article" date="2017" name="ISME J.">
        <title>Energy and carbon metabolisms in a deep terrestrial subsurface fluid microbial community.</title>
        <authorList>
            <person name="Momper L."/>
            <person name="Jungbluth S.P."/>
            <person name="Lee M.D."/>
            <person name="Amend J.P."/>
        </authorList>
    </citation>
    <scope>NUCLEOTIDE SEQUENCE [LARGE SCALE GENOMIC DNA]</scope>
    <source>
        <strain evidence="2">SURF_29</strain>
    </source>
</reference>
<comment type="caution">
    <text evidence="2">The sequence shown here is derived from an EMBL/GenBank/DDBJ whole genome shotgun (WGS) entry which is preliminary data.</text>
</comment>
<dbReference type="PANTHER" id="PTHR37953:SF1">
    <property type="entry name" value="UPF0127 PROTEIN MJ1496"/>
    <property type="match status" value="1"/>
</dbReference>
<keyword evidence="1" id="KW-1133">Transmembrane helix</keyword>
<name>A0A419DE83_9BACT</name>
<gene>
    <name evidence="2" type="ORF">C4544_02790</name>
</gene>
<dbReference type="Proteomes" id="UP000285655">
    <property type="component" value="Unassembled WGS sequence"/>
</dbReference>
<dbReference type="InterPro" id="IPR038695">
    <property type="entry name" value="Saro_0823-like_sf"/>
</dbReference>
<protein>
    <submittedName>
        <fullName evidence="2">DUF192 domain-containing protein</fullName>
    </submittedName>
</protein>
<dbReference type="EMBL" id="QZJW01000019">
    <property type="protein sequence ID" value="RJO61419.1"/>
    <property type="molecule type" value="Genomic_DNA"/>
</dbReference>
<feature type="transmembrane region" description="Helical" evidence="1">
    <location>
        <begin position="14"/>
        <end position="31"/>
    </location>
</feature>
<keyword evidence="1" id="KW-0472">Membrane</keyword>
<accession>A0A419DE83</accession>
<evidence type="ECO:0000313" key="2">
    <source>
        <dbReference type="EMBL" id="RJO61419.1"/>
    </source>
</evidence>
<organism evidence="2 3">
    <name type="scientific">candidate division WS5 bacterium</name>
    <dbReference type="NCBI Taxonomy" id="2093353"/>
    <lineage>
        <taxon>Bacteria</taxon>
        <taxon>candidate division WS5</taxon>
    </lineage>
</organism>
<keyword evidence="1" id="KW-0812">Transmembrane</keyword>
<evidence type="ECO:0000256" key="1">
    <source>
        <dbReference type="SAM" id="Phobius"/>
    </source>
</evidence>
<dbReference type="Gene3D" id="2.60.120.1140">
    <property type="entry name" value="Protein of unknown function DUF192"/>
    <property type="match status" value="1"/>
</dbReference>
<dbReference type="AlphaFoldDB" id="A0A419DE83"/>
<proteinExistence type="predicted"/>
<sequence length="155" mass="17624">MIYTNILALYKKKILILLGLIFFLGLGILFINTSKVFKRKVCFKEKCFYADVADNSAERAKGLSGRKRLGTDEGILFIFEARGRHPFWMKDMFIPLDIIWMDESGKAVFIKENVKPCDAKCCKSMIPDAEAKYVLEINSGKVKEMGLKVGDTIIK</sequence>
<dbReference type="Pfam" id="PF02643">
    <property type="entry name" value="DUF192"/>
    <property type="match status" value="1"/>
</dbReference>